<accession>A0A9W6YLE2</accession>
<reference evidence="2" key="1">
    <citation type="submission" date="2023-04" db="EMBL/GenBank/DDBJ databases">
        <title>Phytophthora lilii NBRC 32176.</title>
        <authorList>
            <person name="Ichikawa N."/>
            <person name="Sato H."/>
            <person name="Tonouchi N."/>
        </authorList>
    </citation>
    <scope>NUCLEOTIDE SEQUENCE</scope>
    <source>
        <strain evidence="2">NBRC 32176</strain>
    </source>
</reference>
<sequence>MSTTTAPSTSTTEEADCGSYDVADSEEDCGSYDVAGESGDEGQDTGAQTSTGTYQQNTGTESPQNTEYQQNTGY</sequence>
<evidence type="ECO:0000256" key="1">
    <source>
        <dbReference type="SAM" id="MobiDB-lite"/>
    </source>
</evidence>
<feature type="compositionally biased region" description="Low complexity" evidence="1">
    <location>
        <begin position="1"/>
        <end position="12"/>
    </location>
</feature>
<dbReference type="AlphaFoldDB" id="A0A9W6YLE2"/>
<name>A0A9W6YLE2_9STRA</name>
<comment type="caution">
    <text evidence="2">The sequence shown here is derived from an EMBL/GenBank/DDBJ whole genome shotgun (WGS) entry which is preliminary data.</text>
</comment>
<dbReference type="EMBL" id="BSXW01012571">
    <property type="protein sequence ID" value="GMF66214.1"/>
    <property type="molecule type" value="Genomic_DNA"/>
</dbReference>
<evidence type="ECO:0000313" key="3">
    <source>
        <dbReference type="Proteomes" id="UP001165083"/>
    </source>
</evidence>
<evidence type="ECO:0000313" key="2">
    <source>
        <dbReference type="EMBL" id="GMF66214.1"/>
    </source>
</evidence>
<organism evidence="2 3">
    <name type="scientific">Phytophthora lilii</name>
    <dbReference type="NCBI Taxonomy" id="2077276"/>
    <lineage>
        <taxon>Eukaryota</taxon>
        <taxon>Sar</taxon>
        <taxon>Stramenopiles</taxon>
        <taxon>Oomycota</taxon>
        <taxon>Peronosporomycetes</taxon>
        <taxon>Peronosporales</taxon>
        <taxon>Peronosporaceae</taxon>
        <taxon>Phytophthora</taxon>
    </lineage>
</organism>
<keyword evidence="3" id="KW-1185">Reference proteome</keyword>
<feature type="region of interest" description="Disordered" evidence="1">
    <location>
        <begin position="1"/>
        <end position="74"/>
    </location>
</feature>
<dbReference type="Proteomes" id="UP001165083">
    <property type="component" value="Unassembled WGS sequence"/>
</dbReference>
<proteinExistence type="predicted"/>
<gene>
    <name evidence="2" type="ORF">Plil01_001872300</name>
</gene>
<feature type="compositionally biased region" description="Polar residues" evidence="1">
    <location>
        <begin position="45"/>
        <end position="74"/>
    </location>
</feature>
<protein>
    <submittedName>
        <fullName evidence="2">Unnamed protein product</fullName>
    </submittedName>
</protein>